<name>A0A2K1YCS7_POPTR</name>
<reference evidence="2 3" key="1">
    <citation type="journal article" date="2006" name="Science">
        <title>The genome of black cottonwood, Populus trichocarpa (Torr. &amp; Gray).</title>
        <authorList>
            <person name="Tuskan G.A."/>
            <person name="Difazio S."/>
            <person name="Jansson S."/>
            <person name="Bohlmann J."/>
            <person name="Grigoriev I."/>
            <person name="Hellsten U."/>
            <person name="Putnam N."/>
            <person name="Ralph S."/>
            <person name="Rombauts S."/>
            <person name="Salamov A."/>
            <person name="Schein J."/>
            <person name="Sterck L."/>
            <person name="Aerts A."/>
            <person name="Bhalerao R.R."/>
            <person name="Bhalerao R.P."/>
            <person name="Blaudez D."/>
            <person name="Boerjan W."/>
            <person name="Brun A."/>
            <person name="Brunner A."/>
            <person name="Busov V."/>
            <person name="Campbell M."/>
            <person name="Carlson J."/>
            <person name="Chalot M."/>
            <person name="Chapman J."/>
            <person name="Chen G.L."/>
            <person name="Cooper D."/>
            <person name="Coutinho P.M."/>
            <person name="Couturier J."/>
            <person name="Covert S."/>
            <person name="Cronk Q."/>
            <person name="Cunningham R."/>
            <person name="Davis J."/>
            <person name="Degroeve S."/>
            <person name="Dejardin A."/>
            <person name="Depamphilis C."/>
            <person name="Detter J."/>
            <person name="Dirks B."/>
            <person name="Dubchak I."/>
            <person name="Duplessis S."/>
            <person name="Ehlting J."/>
            <person name="Ellis B."/>
            <person name="Gendler K."/>
            <person name="Goodstein D."/>
            <person name="Gribskov M."/>
            <person name="Grimwood J."/>
            <person name="Groover A."/>
            <person name="Gunter L."/>
            <person name="Hamberger B."/>
            <person name="Heinze B."/>
            <person name="Helariutta Y."/>
            <person name="Henrissat B."/>
            <person name="Holligan D."/>
            <person name="Holt R."/>
            <person name="Huang W."/>
            <person name="Islam-Faridi N."/>
            <person name="Jones S."/>
            <person name="Jones-Rhoades M."/>
            <person name="Jorgensen R."/>
            <person name="Joshi C."/>
            <person name="Kangasjarvi J."/>
            <person name="Karlsson J."/>
            <person name="Kelleher C."/>
            <person name="Kirkpatrick R."/>
            <person name="Kirst M."/>
            <person name="Kohler A."/>
            <person name="Kalluri U."/>
            <person name="Larimer F."/>
            <person name="Leebens-Mack J."/>
            <person name="Leple J.C."/>
            <person name="Locascio P."/>
            <person name="Lou Y."/>
            <person name="Lucas S."/>
            <person name="Martin F."/>
            <person name="Montanini B."/>
            <person name="Napoli C."/>
            <person name="Nelson D.R."/>
            <person name="Nelson C."/>
            <person name="Nieminen K."/>
            <person name="Nilsson O."/>
            <person name="Pereda V."/>
            <person name="Peter G."/>
            <person name="Philippe R."/>
            <person name="Pilate G."/>
            <person name="Poliakov A."/>
            <person name="Razumovskaya J."/>
            <person name="Richardson P."/>
            <person name="Rinaldi C."/>
            <person name="Ritland K."/>
            <person name="Rouze P."/>
            <person name="Ryaboy D."/>
            <person name="Schmutz J."/>
            <person name="Schrader J."/>
            <person name="Segerman B."/>
            <person name="Shin H."/>
            <person name="Siddiqui A."/>
            <person name="Sterky F."/>
            <person name="Terry A."/>
            <person name="Tsai C.J."/>
            <person name="Uberbacher E."/>
            <person name="Unneberg P."/>
            <person name="Vahala J."/>
            <person name="Wall K."/>
            <person name="Wessler S."/>
            <person name="Yang G."/>
            <person name="Yin T."/>
            <person name="Douglas C."/>
            <person name="Marra M."/>
            <person name="Sandberg G."/>
            <person name="Van de Peer Y."/>
            <person name="Rokhsar D."/>
        </authorList>
    </citation>
    <scope>NUCLEOTIDE SEQUENCE [LARGE SCALE GENOMIC DNA]</scope>
    <source>
        <strain evidence="3">cv. Nisqually</strain>
    </source>
</reference>
<keyword evidence="3" id="KW-1185">Reference proteome</keyword>
<keyword evidence="1" id="KW-1133">Transmembrane helix</keyword>
<keyword evidence="1" id="KW-0812">Transmembrane</keyword>
<feature type="transmembrane region" description="Helical" evidence="1">
    <location>
        <begin position="81"/>
        <end position="101"/>
    </location>
</feature>
<dbReference type="AlphaFoldDB" id="A0A2K1YCS7"/>
<protein>
    <submittedName>
        <fullName evidence="2">Uncharacterized protein</fullName>
    </submittedName>
</protein>
<keyword evidence="1" id="KW-0472">Membrane</keyword>
<accession>A0A2K1YCS7</accession>
<sequence length="107" mass="12089">MDRMLLETGWARTTCGSQTLVDELGCGASFHVQTLWGGVWVIRLVVLLSLLPHYTGDISHHCRRWEIAGCKASTERKMGGLMLWWIWVCVDVGVTTSWKLLWLADGD</sequence>
<evidence type="ECO:0000313" key="2">
    <source>
        <dbReference type="EMBL" id="PNT10823.1"/>
    </source>
</evidence>
<dbReference type="EMBL" id="CM009301">
    <property type="protein sequence ID" value="PNT10823.1"/>
    <property type="molecule type" value="Genomic_DNA"/>
</dbReference>
<proteinExistence type="predicted"/>
<dbReference type="Proteomes" id="UP000006729">
    <property type="component" value="Chromosome 12"/>
</dbReference>
<dbReference type="InParanoid" id="A0A2K1YCS7"/>
<evidence type="ECO:0000313" key="3">
    <source>
        <dbReference type="Proteomes" id="UP000006729"/>
    </source>
</evidence>
<gene>
    <name evidence="2" type="ORF">POPTR_012G126300</name>
</gene>
<organism evidence="2 3">
    <name type="scientific">Populus trichocarpa</name>
    <name type="common">Western balsam poplar</name>
    <name type="synonym">Populus balsamifera subsp. trichocarpa</name>
    <dbReference type="NCBI Taxonomy" id="3694"/>
    <lineage>
        <taxon>Eukaryota</taxon>
        <taxon>Viridiplantae</taxon>
        <taxon>Streptophyta</taxon>
        <taxon>Embryophyta</taxon>
        <taxon>Tracheophyta</taxon>
        <taxon>Spermatophyta</taxon>
        <taxon>Magnoliopsida</taxon>
        <taxon>eudicotyledons</taxon>
        <taxon>Gunneridae</taxon>
        <taxon>Pentapetalae</taxon>
        <taxon>rosids</taxon>
        <taxon>fabids</taxon>
        <taxon>Malpighiales</taxon>
        <taxon>Salicaceae</taxon>
        <taxon>Saliceae</taxon>
        <taxon>Populus</taxon>
    </lineage>
</organism>
<evidence type="ECO:0000256" key="1">
    <source>
        <dbReference type="SAM" id="Phobius"/>
    </source>
</evidence>
<feature type="transmembrane region" description="Helical" evidence="1">
    <location>
        <begin position="35"/>
        <end position="54"/>
    </location>
</feature>